<keyword evidence="2" id="KW-1185">Reference proteome</keyword>
<organism evidence="1 2">
    <name type="scientific">Trichinella spiralis</name>
    <name type="common">Trichina worm</name>
    <dbReference type="NCBI Taxonomy" id="6334"/>
    <lineage>
        <taxon>Eukaryota</taxon>
        <taxon>Metazoa</taxon>
        <taxon>Ecdysozoa</taxon>
        <taxon>Nematoda</taxon>
        <taxon>Enoplea</taxon>
        <taxon>Dorylaimia</taxon>
        <taxon>Trichinellida</taxon>
        <taxon>Trichinellidae</taxon>
        <taxon>Trichinella</taxon>
    </lineage>
</organism>
<name>A0A0V1AJB7_TRISP</name>
<proteinExistence type="predicted"/>
<evidence type="ECO:0000313" key="2">
    <source>
        <dbReference type="Proteomes" id="UP000054776"/>
    </source>
</evidence>
<protein>
    <submittedName>
        <fullName evidence="1">Uncharacterized protein</fullName>
    </submittedName>
</protein>
<dbReference type="EMBL" id="JYDH01001349">
    <property type="protein sequence ID" value="KRY24891.1"/>
    <property type="molecule type" value="Genomic_DNA"/>
</dbReference>
<accession>A0A0V1AJB7</accession>
<dbReference type="Proteomes" id="UP000054776">
    <property type="component" value="Unassembled WGS sequence"/>
</dbReference>
<sequence length="44" mass="5086">MRSICHRGIALLVGNFLRKLHLKTVIVYTSSLETRAFCFFVENT</sequence>
<feature type="non-terminal residue" evidence="1">
    <location>
        <position position="44"/>
    </location>
</feature>
<dbReference type="AlphaFoldDB" id="A0A0V1AJB7"/>
<gene>
    <name evidence="1" type="ORF">T01_8984</name>
</gene>
<reference evidence="1 2" key="1">
    <citation type="submission" date="2015-01" db="EMBL/GenBank/DDBJ databases">
        <title>Evolution of Trichinella species and genotypes.</title>
        <authorList>
            <person name="Korhonen P.K."/>
            <person name="Edoardo P."/>
            <person name="Giuseppe L.R."/>
            <person name="Gasser R.B."/>
        </authorList>
    </citation>
    <scope>NUCLEOTIDE SEQUENCE [LARGE SCALE GENOMIC DNA]</scope>
    <source>
        <strain evidence="1">ISS3</strain>
    </source>
</reference>
<evidence type="ECO:0000313" key="1">
    <source>
        <dbReference type="EMBL" id="KRY24891.1"/>
    </source>
</evidence>
<dbReference type="InParanoid" id="A0A0V1AJB7"/>
<comment type="caution">
    <text evidence="1">The sequence shown here is derived from an EMBL/GenBank/DDBJ whole genome shotgun (WGS) entry which is preliminary data.</text>
</comment>